<feature type="signal peptide" evidence="2">
    <location>
        <begin position="1"/>
        <end position="22"/>
    </location>
</feature>
<sequence length="281" mass="29305">MVMLRCLILLLILLASMAGARAQNPAPSPSTLCRAAIATAEREYGLPAGLLAAIGRVESGRRDPETGERGPWPWTMNAEGRGKFFRTRAEAIAEVRQLRADGMRLIDVGCMQINLHHHPNAFASLEEAFDPLANARYAARFLKDLNATRGDWMRSAANYHSNTPERAAAYLAAVEAQLPEARREAGLAPGWNPGWNPAGQTPGGAAARLTMGQPVGRGLPFGGAPYAGAPAVVNRMPVAGSALGTTAGGVAAGGASGGRGLAAYRAIPIPLASRMPAPGRG</sequence>
<evidence type="ECO:0000259" key="3">
    <source>
        <dbReference type="Pfam" id="PF01464"/>
    </source>
</evidence>
<reference evidence="4 5" key="1">
    <citation type="submission" date="2016-05" db="EMBL/GenBank/DDBJ databases">
        <title>Complete Genome and Methylome Analysis of Psychrotrophic Bacterial Isolates from Antarctic Lake Untersee.</title>
        <authorList>
            <person name="Fomenkov A."/>
            <person name="Akimov V.N."/>
            <person name="Vasilyeva L.V."/>
            <person name="Andersen D."/>
            <person name="Vincze T."/>
            <person name="Roberts R.J."/>
        </authorList>
    </citation>
    <scope>NUCLEOTIDE SEQUENCE [LARGE SCALE GENOMIC DNA]</scope>
    <source>
        <strain evidence="4 5">U14-5</strain>
    </source>
</reference>
<comment type="similarity">
    <text evidence="1">Belongs to the virb1 family.</text>
</comment>
<dbReference type="Proteomes" id="UP000185494">
    <property type="component" value="Chromosome 1"/>
</dbReference>
<feature type="chain" id="PRO_5012295574" description="Transglycosylase SLT domain-containing protein" evidence="2">
    <location>
        <begin position="23"/>
        <end position="281"/>
    </location>
</feature>
<gene>
    <name evidence="4" type="ORF">RGI145_09925</name>
</gene>
<dbReference type="STRING" id="257708.RGI145_09925"/>
<dbReference type="eggNOG" id="COG0741">
    <property type="taxonomic scope" value="Bacteria"/>
</dbReference>
<protein>
    <recommendedName>
        <fullName evidence="3">Transglycosylase SLT domain-containing protein</fullName>
    </recommendedName>
</protein>
<dbReference type="EMBL" id="CP015583">
    <property type="protein sequence ID" value="APT57365.1"/>
    <property type="molecule type" value="Genomic_DNA"/>
</dbReference>
<accession>A0A1L7AEX0</accession>
<dbReference type="InterPro" id="IPR008258">
    <property type="entry name" value="Transglycosylase_SLT_dom_1"/>
</dbReference>
<organism evidence="4 5">
    <name type="scientific">Roseomonas gilardii</name>
    <dbReference type="NCBI Taxonomy" id="257708"/>
    <lineage>
        <taxon>Bacteria</taxon>
        <taxon>Pseudomonadati</taxon>
        <taxon>Pseudomonadota</taxon>
        <taxon>Alphaproteobacteria</taxon>
        <taxon>Acetobacterales</taxon>
        <taxon>Roseomonadaceae</taxon>
        <taxon>Roseomonas</taxon>
    </lineage>
</organism>
<evidence type="ECO:0000313" key="4">
    <source>
        <dbReference type="EMBL" id="APT57365.1"/>
    </source>
</evidence>
<dbReference type="AlphaFoldDB" id="A0A1L7AEX0"/>
<dbReference type="InterPro" id="IPR023346">
    <property type="entry name" value="Lysozyme-like_dom_sf"/>
</dbReference>
<name>A0A1L7AEX0_9PROT</name>
<proteinExistence type="inferred from homology"/>
<evidence type="ECO:0000256" key="2">
    <source>
        <dbReference type="SAM" id="SignalP"/>
    </source>
</evidence>
<feature type="domain" description="Transglycosylase SLT" evidence="3">
    <location>
        <begin position="37"/>
        <end position="161"/>
    </location>
</feature>
<dbReference type="Gene3D" id="1.10.530.10">
    <property type="match status" value="1"/>
</dbReference>
<keyword evidence="2" id="KW-0732">Signal</keyword>
<evidence type="ECO:0000313" key="5">
    <source>
        <dbReference type="Proteomes" id="UP000185494"/>
    </source>
</evidence>
<dbReference type="Pfam" id="PF01464">
    <property type="entry name" value="SLT"/>
    <property type="match status" value="1"/>
</dbReference>
<evidence type="ECO:0000256" key="1">
    <source>
        <dbReference type="ARBA" id="ARBA00009387"/>
    </source>
</evidence>
<dbReference type="KEGG" id="rgi:RGI145_09925"/>
<dbReference type="SUPFAM" id="SSF53955">
    <property type="entry name" value="Lysozyme-like"/>
    <property type="match status" value="1"/>
</dbReference>